<dbReference type="AlphaFoldDB" id="A0A512DZ89"/>
<reference evidence="1 2" key="1">
    <citation type="submission" date="2019-07" db="EMBL/GenBank/DDBJ databases">
        <title>Whole genome shotgun sequence of Skermanella aerolata NBRC 106429.</title>
        <authorList>
            <person name="Hosoyama A."/>
            <person name="Uohara A."/>
            <person name="Ohji S."/>
            <person name="Ichikawa N."/>
        </authorList>
    </citation>
    <scope>NUCLEOTIDE SEQUENCE [LARGE SCALE GENOMIC DNA]</scope>
    <source>
        <strain evidence="1 2">NBRC 106429</strain>
    </source>
</reference>
<evidence type="ECO:0000313" key="2">
    <source>
        <dbReference type="Proteomes" id="UP000321523"/>
    </source>
</evidence>
<organism evidence="1 2">
    <name type="scientific">Skermanella aerolata</name>
    <dbReference type="NCBI Taxonomy" id="393310"/>
    <lineage>
        <taxon>Bacteria</taxon>
        <taxon>Pseudomonadati</taxon>
        <taxon>Pseudomonadota</taxon>
        <taxon>Alphaproteobacteria</taxon>
        <taxon>Rhodospirillales</taxon>
        <taxon>Azospirillaceae</taxon>
        <taxon>Skermanella</taxon>
    </lineage>
</organism>
<gene>
    <name evidence="1" type="ORF">SAE02_59000</name>
</gene>
<proteinExistence type="predicted"/>
<dbReference type="EMBL" id="BJYZ01000031">
    <property type="protein sequence ID" value="GEO41752.1"/>
    <property type="molecule type" value="Genomic_DNA"/>
</dbReference>
<name>A0A512DZ89_9PROT</name>
<evidence type="ECO:0000313" key="1">
    <source>
        <dbReference type="EMBL" id="GEO41752.1"/>
    </source>
</evidence>
<dbReference type="RefSeq" id="WP_052832298.1">
    <property type="nucleotide sequence ID" value="NZ_BJYZ01000031.1"/>
</dbReference>
<accession>A0A512DZ89</accession>
<dbReference type="Proteomes" id="UP000321523">
    <property type="component" value="Unassembled WGS sequence"/>
</dbReference>
<comment type="caution">
    <text evidence="1">The sequence shown here is derived from an EMBL/GenBank/DDBJ whole genome shotgun (WGS) entry which is preliminary data.</text>
</comment>
<sequence>MADDVLRLCLDTHLLVVLKFNKRSTPRSQSIGPDSHYETSSYFLMFCIENGGNETAAIQMVVSLGMLDDMADSLESLGFRKESAMAIADGMAGMAQSGPKLEEVHLVLGGTGLMALGHSQQTALETALAGRAHVLATNAVSSYVTDQTHAEVLERSERRGVDLAEVAIYSSADRSVVIALPHKVARWLKDGIFPDAETIRALYPGSPQMKP</sequence>
<keyword evidence="2" id="KW-1185">Reference proteome</keyword>
<protein>
    <submittedName>
        <fullName evidence="1">Uncharacterized protein</fullName>
    </submittedName>
</protein>